<dbReference type="Gene3D" id="3.10.450.40">
    <property type="match status" value="1"/>
</dbReference>
<dbReference type="InterPro" id="IPR025711">
    <property type="entry name" value="PepSY"/>
</dbReference>
<dbReference type="Pfam" id="PF03413">
    <property type="entry name" value="PepSY"/>
    <property type="match status" value="1"/>
</dbReference>
<evidence type="ECO:0000259" key="1">
    <source>
        <dbReference type="Pfam" id="PF03413"/>
    </source>
</evidence>
<dbReference type="RefSeq" id="WP_234263359.1">
    <property type="nucleotide sequence ID" value="NZ_BSPB01000003.1"/>
</dbReference>
<accession>A0ABQ6BYK4</accession>
<evidence type="ECO:0000313" key="3">
    <source>
        <dbReference type="Proteomes" id="UP001156903"/>
    </source>
</evidence>
<proteinExistence type="predicted"/>
<comment type="caution">
    <text evidence="2">The sequence shown here is derived from an EMBL/GenBank/DDBJ whole genome shotgun (WGS) entry which is preliminary data.</text>
</comment>
<evidence type="ECO:0000313" key="2">
    <source>
        <dbReference type="EMBL" id="GLS13226.1"/>
    </source>
</evidence>
<name>A0ABQ6BYK4_9BURK</name>
<gene>
    <name evidence="2" type="ORF">GCM10007935_06550</name>
</gene>
<dbReference type="Proteomes" id="UP001156903">
    <property type="component" value="Unassembled WGS sequence"/>
</dbReference>
<organism evidence="2 3">
    <name type="scientific">Hydrogenophaga electricum</name>
    <dbReference type="NCBI Taxonomy" id="1230953"/>
    <lineage>
        <taxon>Bacteria</taxon>
        <taxon>Pseudomonadati</taxon>
        <taxon>Pseudomonadota</taxon>
        <taxon>Betaproteobacteria</taxon>
        <taxon>Burkholderiales</taxon>
        <taxon>Comamonadaceae</taxon>
        <taxon>Hydrogenophaga</taxon>
    </lineage>
</organism>
<sequence length="121" mass="13936">MPASPPAHRTPPRRRRLPAVLIAVAALVLPPAWADRDDHERARQAVTAGEVLPLRTVLERLERDHPGQVLEVELDREDGRWVYEIKLLQTNGQLLKLEIDARTAETLRSKQREDRGRHNHR</sequence>
<dbReference type="EMBL" id="BSPB01000003">
    <property type="protein sequence ID" value="GLS13226.1"/>
    <property type="molecule type" value="Genomic_DNA"/>
</dbReference>
<feature type="domain" description="PepSY" evidence="1">
    <location>
        <begin position="56"/>
        <end position="108"/>
    </location>
</feature>
<keyword evidence="3" id="KW-1185">Reference proteome</keyword>
<protein>
    <recommendedName>
        <fullName evidence="1">PepSY domain-containing protein</fullName>
    </recommendedName>
</protein>
<reference evidence="3" key="1">
    <citation type="journal article" date="2019" name="Int. J. Syst. Evol. Microbiol.">
        <title>The Global Catalogue of Microorganisms (GCM) 10K type strain sequencing project: providing services to taxonomists for standard genome sequencing and annotation.</title>
        <authorList>
            <consortium name="The Broad Institute Genomics Platform"/>
            <consortium name="The Broad Institute Genome Sequencing Center for Infectious Disease"/>
            <person name="Wu L."/>
            <person name="Ma J."/>
        </authorList>
    </citation>
    <scope>NUCLEOTIDE SEQUENCE [LARGE SCALE GENOMIC DNA]</scope>
    <source>
        <strain evidence="3">NBRC 109341</strain>
    </source>
</reference>